<evidence type="ECO:0000313" key="3">
    <source>
        <dbReference type="EMBL" id="KIY61231.1"/>
    </source>
</evidence>
<feature type="compositionally biased region" description="Low complexity" evidence="1">
    <location>
        <begin position="102"/>
        <end position="125"/>
    </location>
</feature>
<feature type="compositionally biased region" description="Polar residues" evidence="1">
    <location>
        <begin position="144"/>
        <end position="181"/>
    </location>
</feature>
<reference evidence="3 4" key="1">
    <citation type="journal article" date="2015" name="Fungal Genet. Biol.">
        <title>Evolution of novel wood decay mechanisms in Agaricales revealed by the genome sequences of Fistulina hepatica and Cylindrobasidium torrendii.</title>
        <authorList>
            <person name="Floudas D."/>
            <person name="Held B.W."/>
            <person name="Riley R."/>
            <person name="Nagy L.G."/>
            <person name="Koehler G."/>
            <person name="Ransdell A.S."/>
            <person name="Younus H."/>
            <person name="Chow J."/>
            <person name="Chiniquy J."/>
            <person name="Lipzen A."/>
            <person name="Tritt A."/>
            <person name="Sun H."/>
            <person name="Haridas S."/>
            <person name="LaButti K."/>
            <person name="Ohm R.A."/>
            <person name="Kues U."/>
            <person name="Blanchette R.A."/>
            <person name="Grigoriev I.V."/>
            <person name="Minto R.E."/>
            <person name="Hibbett D.S."/>
        </authorList>
    </citation>
    <scope>NUCLEOTIDE SEQUENCE [LARGE SCALE GENOMIC DNA]</scope>
    <source>
        <strain evidence="3 4">FP15055 ss-10</strain>
    </source>
</reference>
<proteinExistence type="predicted"/>
<evidence type="ECO:0000259" key="2">
    <source>
        <dbReference type="Pfam" id="PF20236"/>
    </source>
</evidence>
<dbReference type="EMBL" id="KN881004">
    <property type="protein sequence ID" value="KIY61231.1"/>
    <property type="molecule type" value="Genomic_DNA"/>
</dbReference>
<feature type="region of interest" description="Disordered" evidence="1">
    <location>
        <begin position="313"/>
        <end position="353"/>
    </location>
</feature>
<dbReference type="OrthoDB" id="3360976at2759"/>
<feature type="region of interest" description="Disordered" evidence="1">
    <location>
        <begin position="260"/>
        <end position="294"/>
    </location>
</feature>
<feature type="compositionally biased region" description="Low complexity" evidence="1">
    <location>
        <begin position="47"/>
        <end position="66"/>
    </location>
</feature>
<gene>
    <name evidence="3" type="ORF">CYLTODRAFT_495353</name>
</gene>
<feature type="region of interest" description="Disordered" evidence="1">
    <location>
        <begin position="43"/>
        <end position="67"/>
    </location>
</feature>
<feature type="domain" description="DUF6593" evidence="2">
    <location>
        <begin position="274"/>
        <end position="437"/>
    </location>
</feature>
<dbReference type="InterPro" id="IPR046528">
    <property type="entry name" value="DUF6593"/>
</dbReference>
<dbReference type="Pfam" id="PF20236">
    <property type="entry name" value="DUF6593"/>
    <property type="match status" value="1"/>
</dbReference>
<feature type="compositionally biased region" description="Polar residues" evidence="1">
    <location>
        <begin position="202"/>
        <end position="217"/>
    </location>
</feature>
<accession>A0A0D7AVD6</accession>
<keyword evidence="4" id="KW-1185">Reference proteome</keyword>
<organism evidence="3 4">
    <name type="scientific">Cylindrobasidium torrendii FP15055 ss-10</name>
    <dbReference type="NCBI Taxonomy" id="1314674"/>
    <lineage>
        <taxon>Eukaryota</taxon>
        <taxon>Fungi</taxon>
        <taxon>Dikarya</taxon>
        <taxon>Basidiomycota</taxon>
        <taxon>Agaricomycotina</taxon>
        <taxon>Agaricomycetes</taxon>
        <taxon>Agaricomycetidae</taxon>
        <taxon>Agaricales</taxon>
        <taxon>Marasmiineae</taxon>
        <taxon>Physalacriaceae</taxon>
        <taxon>Cylindrobasidium</taxon>
    </lineage>
</organism>
<feature type="compositionally biased region" description="Low complexity" evidence="1">
    <location>
        <begin position="267"/>
        <end position="294"/>
    </location>
</feature>
<feature type="compositionally biased region" description="Basic and acidic residues" evidence="1">
    <location>
        <begin position="325"/>
        <end position="338"/>
    </location>
</feature>
<sequence length="445" mass="47641">MRLYLLDGTHVANQAFTDASGRILYTTSTTKGVTTISRAILPRVRSESTTSSRSSSSAESSGGSSAVFSNSHASAWTDSSSYEASSSSFLPSSYEASFSSASFAPSSSASSRRSTSSLSSVSTTTPPTPRLLTPKPSRADDGNTLRSSSRLRLTAQSKFNLMLTRSKSHLNSSGSCEGATSTTGRETPPTRARERERERVELSQSWSRRNQTQSQGKNAMGGAGMMSGVPMPMSMTTATTRKAPIAHITQTRSVASIMWAPRGRPRSIASSSATSSTTSSSSLSYSRFSDPDSSACTMLTVGGREVRAADVWRKPGPTTNSFKLKKGEEKGIANEERGTGNAKQKKKGGSSKREWVAEDGKVYVWDVKWWKPRLTAADSDTPTATFTRPFLAAVASALPENSSSMDSRKAYLDIAAEAEGMADMILTGFVYMEVTRQKKEGTSHA</sequence>
<dbReference type="Proteomes" id="UP000054007">
    <property type="component" value="Unassembled WGS sequence"/>
</dbReference>
<name>A0A0D7AVD6_9AGAR</name>
<feature type="compositionally biased region" description="Basic and acidic residues" evidence="1">
    <location>
        <begin position="191"/>
        <end position="201"/>
    </location>
</feature>
<evidence type="ECO:0000256" key="1">
    <source>
        <dbReference type="SAM" id="MobiDB-lite"/>
    </source>
</evidence>
<dbReference type="AlphaFoldDB" id="A0A0D7AVD6"/>
<evidence type="ECO:0000313" key="4">
    <source>
        <dbReference type="Proteomes" id="UP000054007"/>
    </source>
</evidence>
<feature type="region of interest" description="Disordered" evidence="1">
    <location>
        <begin position="102"/>
        <end position="224"/>
    </location>
</feature>
<protein>
    <recommendedName>
        <fullName evidence="2">DUF6593 domain-containing protein</fullName>
    </recommendedName>
</protein>